<dbReference type="InterPro" id="IPR006523">
    <property type="entry name" value="RinA"/>
</dbReference>
<accession>A0ABP0EPT3</accession>
<name>A0ABP0EPT3_9LACO</name>
<evidence type="ECO:0008006" key="3">
    <source>
        <dbReference type="Google" id="ProtNLM"/>
    </source>
</evidence>
<evidence type="ECO:0000313" key="1">
    <source>
        <dbReference type="EMBL" id="CAK8054131.1"/>
    </source>
</evidence>
<keyword evidence="2" id="KW-1185">Reference proteome</keyword>
<gene>
    <name evidence="1" type="ORF">R54876_GBNLAHCA_00692</name>
</gene>
<dbReference type="EMBL" id="CAWVOH010000001">
    <property type="protein sequence ID" value="CAK8054131.1"/>
    <property type="molecule type" value="Genomic_DNA"/>
</dbReference>
<dbReference type="NCBIfam" id="TIGR01636">
    <property type="entry name" value="phage_rinA"/>
    <property type="match status" value="1"/>
</dbReference>
<comment type="caution">
    <text evidence="1">The sequence shown here is derived from an EMBL/GenBank/DDBJ whole genome shotgun (WGS) entry which is preliminary data.</text>
</comment>
<sequence>MVNKVKNNTDNLFTEYFSGIIKNEYLFRKYELLNLKSNDDNIGGGQAKNVRSIKIENDMIRLESDVELKNLKRKMDRVKAFVATLKESDRNLLIWHYNKNKYHTWLQISTLLHADVSTCTRRLNLIKDEFERSIFNRYY</sequence>
<evidence type="ECO:0000313" key="2">
    <source>
        <dbReference type="Proteomes" id="UP001314241"/>
    </source>
</evidence>
<reference evidence="1 2" key="1">
    <citation type="submission" date="2024-01" db="EMBL/GenBank/DDBJ databases">
        <authorList>
            <person name="Botero Cardona J."/>
        </authorList>
    </citation>
    <scope>NUCLEOTIDE SEQUENCE [LARGE SCALE GENOMIC DNA]</scope>
    <source>
        <strain evidence="1 2">LMG 33000</strain>
    </source>
</reference>
<protein>
    <recommendedName>
        <fullName evidence="3">DUF722 domain-containing protein</fullName>
    </recommendedName>
</protein>
<dbReference type="RefSeq" id="WP_349641673.1">
    <property type="nucleotide sequence ID" value="NZ_CAWVOH010000001.1"/>
</dbReference>
<proteinExistence type="predicted"/>
<organism evidence="1 2">
    <name type="scientific">Eupransor demetentiae</name>
    <dbReference type="NCBI Taxonomy" id="3109584"/>
    <lineage>
        <taxon>Bacteria</taxon>
        <taxon>Bacillati</taxon>
        <taxon>Bacillota</taxon>
        <taxon>Bacilli</taxon>
        <taxon>Lactobacillales</taxon>
        <taxon>Lactobacillaceae</taxon>
        <taxon>Eupransor</taxon>
    </lineage>
</organism>
<dbReference type="Proteomes" id="UP001314241">
    <property type="component" value="Unassembled WGS sequence"/>
</dbReference>